<dbReference type="EC" id="2.7.7.49" evidence="1"/>
<dbReference type="GO" id="GO:0003964">
    <property type="term" value="F:RNA-directed DNA polymerase activity"/>
    <property type="evidence" value="ECO:0007669"/>
    <property type="project" value="UniProtKB-EC"/>
</dbReference>
<dbReference type="Gene3D" id="1.10.340.70">
    <property type="match status" value="1"/>
</dbReference>
<dbReference type="PROSITE" id="PS50994">
    <property type="entry name" value="INTEGRASE"/>
    <property type="match status" value="1"/>
</dbReference>
<dbReference type="Pfam" id="PF17921">
    <property type="entry name" value="Integrase_H2C2"/>
    <property type="match status" value="1"/>
</dbReference>
<reference evidence="12" key="1">
    <citation type="submission" date="2020-09" db="EMBL/GenBank/DDBJ databases">
        <authorList>
            <person name="Kikuchi T."/>
        </authorList>
    </citation>
    <scope>NUCLEOTIDE SEQUENCE</scope>
    <source>
        <strain evidence="12">Ka4C1</strain>
    </source>
</reference>
<dbReference type="GO" id="GO:0006508">
    <property type="term" value="P:proteolysis"/>
    <property type="evidence" value="ECO:0007669"/>
    <property type="project" value="InterPro"/>
</dbReference>
<dbReference type="FunFam" id="3.30.420.10:FF:000063">
    <property type="entry name" value="Retrovirus-related Pol polyprotein from transposon 297-like Protein"/>
    <property type="match status" value="1"/>
</dbReference>
<evidence type="ECO:0000259" key="10">
    <source>
        <dbReference type="PROSITE" id="PS50878"/>
    </source>
</evidence>
<feature type="region of interest" description="Disordered" evidence="8">
    <location>
        <begin position="1435"/>
        <end position="1459"/>
    </location>
</feature>
<feature type="compositionally biased region" description="Polar residues" evidence="8">
    <location>
        <begin position="1353"/>
        <end position="1362"/>
    </location>
</feature>
<evidence type="ECO:0000313" key="13">
    <source>
        <dbReference type="Proteomes" id="UP000659654"/>
    </source>
</evidence>
<feature type="compositionally biased region" description="Polar residues" evidence="8">
    <location>
        <begin position="235"/>
        <end position="250"/>
    </location>
</feature>
<gene>
    <name evidence="12" type="ORF">BXYJ_LOCUS15651</name>
</gene>
<dbReference type="InterPro" id="IPR036397">
    <property type="entry name" value="RNaseH_sf"/>
</dbReference>
<dbReference type="InterPro" id="IPR050951">
    <property type="entry name" value="Retrovirus_Pol_polyprotein"/>
</dbReference>
<dbReference type="InterPro" id="IPR001995">
    <property type="entry name" value="Peptidase_A2_cat"/>
</dbReference>
<evidence type="ECO:0000259" key="9">
    <source>
        <dbReference type="PROSITE" id="PS50175"/>
    </source>
</evidence>
<dbReference type="Pfam" id="PF00078">
    <property type="entry name" value="RVT_1"/>
    <property type="match status" value="1"/>
</dbReference>
<feature type="region of interest" description="Disordered" evidence="8">
    <location>
        <begin position="1266"/>
        <end position="1385"/>
    </location>
</feature>
<evidence type="ECO:0000256" key="3">
    <source>
        <dbReference type="ARBA" id="ARBA00022695"/>
    </source>
</evidence>
<dbReference type="OrthoDB" id="10064127at2759"/>
<dbReference type="CDD" id="cd09274">
    <property type="entry name" value="RNase_HI_RT_Ty3"/>
    <property type="match status" value="1"/>
</dbReference>
<evidence type="ECO:0000256" key="4">
    <source>
        <dbReference type="ARBA" id="ARBA00022722"/>
    </source>
</evidence>
<keyword evidence="5" id="KW-0255">Endonuclease</keyword>
<evidence type="ECO:0000256" key="5">
    <source>
        <dbReference type="ARBA" id="ARBA00022759"/>
    </source>
</evidence>
<dbReference type="FunFam" id="1.10.340.70:FF:000003">
    <property type="entry name" value="Protein CBG25708"/>
    <property type="match status" value="1"/>
</dbReference>
<name>A0A7I8XAP6_BURXY</name>
<dbReference type="InterPro" id="IPR041588">
    <property type="entry name" value="Integrase_H2C2"/>
</dbReference>
<dbReference type="GO" id="GO:0042575">
    <property type="term" value="C:DNA polymerase complex"/>
    <property type="evidence" value="ECO:0007669"/>
    <property type="project" value="UniProtKB-ARBA"/>
</dbReference>
<dbReference type="GO" id="GO:0003676">
    <property type="term" value="F:nucleic acid binding"/>
    <property type="evidence" value="ECO:0007669"/>
    <property type="project" value="InterPro"/>
</dbReference>
<dbReference type="InterPro" id="IPR021109">
    <property type="entry name" value="Peptidase_aspartic_dom_sf"/>
</dbReference>
<dbReference type="GO" id="GO:0004190">
    <property type="term" value="F:aspartic-type endopeptidase activity"/>
    <property type="evidence" value="ECO:0007669"/>
    <property type="project" value="InterPro"/>
</dbReference>
<accession>A0A7I8XAP6</accession>
<feature type="domain" description="Integrase catalytic" evidence="11">
    <location>
        <begin position="1017"/>
        <end position="1170"/>
    </location>
</feature>
<keyword evidence="13" id="KW-1185">Reference proteome</keyword>
<feature type="compositionally biased region" description="Acidic residues" evidence="8">
    <location>
        <begin position="1330"/>
        <end position="1348"/>
    </location>
</feature>
<dbReference type="InterPro" id="IPR012337">
    <property type="entry name" value="RNaseH-like_sf"/>
</dbReference>
<evidence type="ECO:0000256" key="7">
    <source>
        <dbReference type="ARBA" id="ARBA00023268"/>
    </source>
</evidence>
<organism evidence="12 13">
    <name type="scientific">Bursaphelenchus xylophilus</name>
    <name type="common">Pinewood nematode worm</name>
    <name type="synonym">Aphelenchoides xylophilus</name>
    <dbReference type="NCBI Taxonomy" id="6326"/>
    <lineage>
        <taxon>Eukaryota</taxon>
        <taxon>Metazoa</taxon>
        <taxon>Ecdysozoa</taxon>
        <taxon>Nematoda</taxon>
        <taxon>Chromadorea</taxon>
        <taxon>Rhabditida</taxon>
        <taxon>Tylenchina</taxon>
        <taxon>Tylenchomorpha</taxon>
        <taxon>Aphelenchoidea</taxon>
        <taxon>Aphelenchoididae</taxon>
        <taxon>Bursaphelenchus</taxon>
    </lineage>
</organism>
<dbReference type="PROSITE" id="PS50878">
    <property type="entry name" value="RT_POL"/>
    <property type="match status" value="1"/>
</dbReference>
<feature type="compositionally biased region" description="Acidic residues" evidence="8">
    <location>
        <begin position="1270"/>
        <end position="1279"/>
    </location>
</feature>
<evidence type="ECO:0000256" key="8">
    <source>
        <dbReference type="SAM" id="MobiDB-lite"/>
    </source>
</evidence>
<dbReference type="SUPFAM" id="SSF50630">
    <property type="entry name" value="Acid proteases"/>
    <property type="match status" value="1"/>
</dbReference>
<dbReference type="PROSITE" id="PS50175">
    <property type="entry name" value="ASP_PROT_RETROV"/>
    <property type="match status" value="1"/>
</dbReference>
<dbReference type="InterPro" id="IPR041577">
    <property type="entry name" value="RT_RNaseH_2"/>
</dbReference>
<sequence length="1459" mass="164514">MSNTQANLGKLWIFDPTKNRWASYESMLRRILAARTIEADGEKKVFLFNHIGPAAYESLEVAMNGQNMDSKSFDELCRVLTGIFEPKGLVASTRHKIFTAKQLADQTSKQFIQQVKSWSIKADFESVVNTRDFVQVQAIIAGLQDKKVKEKLLETPNLDMTKLEEIVELVEGSQSAAKEMAGSSASGTIARLDKKRQKKPLWGKSGKPKGRQGTCYTCGSSQHMQPYCPKRGQRQPPTNQGYQRRQNGRNSGIRAVLPESRYDSEVSSDDDDDACLALEQEVEVRRVSIPPVWLKVKLNDIEVAMELDSGAVRSVIPKPVWEKIGRPKISSYTGELHGYGGKPLNVLGTAYIDASFGKHSVLTEMVIVRDRQGQALFGRDLIRDLKVDMGPHVNLNSVAPLEANKETENTLKNEFRELFEPGHGTYKGPAVELKFKKTPQPVFLKSRPVPFALVEKVSKELDRLEAEGSLKRVMNSDFASPLVIIPKANNEIRLCVDFKRTINPQLDVDEYPLPTPESIFQQLNGGKLFSKIDLKAAFNQLRLSEKAQEYCTISTFKGLYRYTRLPFGIASAPARFQATIEQILQGIQGVAVYLDDITVTGPDDQSHIQNLREVLKRLRDSGLRLKPEKCELFQESISLLGHELNAEGIRALPNKVEAITKMPAPKDLKQLASFLGMVQYYSRFVKGLSALAAPLNALRKKTAKWQWGRKEKEAFEKLKERLTSTELLVHYDPKIPVRLSTDASDYGLGAQLEHVYPDGSIKVIGYASRTLTPAEKNYAQIEKEGLGILFGVEKFSQYLYGRKFILQTDHEPLVRIFGPKVGLPTVAARRLQRWAIRLMQYTFEIQYVSTDKFGNADGLSRLPDPAEKPEKFRRMEERHVLAVEAEQSWPISLSKVRKLTQGDKVLQEVLAHIRKGWPAKCPSDKLVPYFRKRHSLTIVKGCIVKGHRIVIPRELRQRILTELHGAHDGATRMYSLAQQNYWFPNMEQEIKRYVSLCADCAVVGKDNVRVPIQLWSRPNNPWERIHIDLCGPFHGKMWLIVVDSYSKWPEAIDMGRNTTSKAVISKLRNLFSIHGIPEQIVSDNGTQFTSSEMANFCRLNKIEQNFSAPEKQSSNGQAERMVQTFKNAIRKFGGDDSNISLKVTKWLFSYRITPHPATGKSPSELLMGRKLRSRLNILPRKPQKVSKGEQKAVSKYRLKLAENANKGRREKKFAQGDLVYARKFNDPRIRWIPGVISELIGQRLLAIQTEFGVLKRHYDQVKRRVVAQESDSDSDEESQDFPQFGNGGGDIGRESHQGQISDTLKTAIERTDSEDNEMSTEVSDPNFEPESFEDGAEIDESPSQDEVMESSRDTSVTPTSVVPNAGVLPRRSSRSRKSPKRLRYDPSFNQIGTVTEEWKASALCSSLDGCTRSMERNPDGQPSQFGPGMPCCQSVFPPSSEASSVEVPSRARLEHLEEM</sequence>
<dbReference type="InterPro" id="IPR043502">
    <property type="entry name" value="DNA/RNA_pol_sf"/>
</dbReference>
<dbReference type="PANTHER" id="PTHR37984">
    <property type="entry name" value="PROTEIN CBG26694"/>
    <property type="match status" value="1"/>
</dbReference>
<dbReference type="SUPFAM" id="SSF53098">
    <property type="entry name" value="Ribonuclease H-like"/>
    <property type="match status" value="1"/>
</dbReference>
<dbReference type="CDD" id="cd01647">
    <property type="entry name" value="RT_LTR"/>
    <property type="match status" value="1"/>
</dbReference>
<evidence type="ECO:0000259" key="11">
    <source>
        <dbReference type="PROSITE" id="PS50994"/>
    </source>
</evidence>
<feature type="region of interest" description="Disordered" evidence="8">
    <location>
        <begin position="226"/>
        <end position="252"/>
    </location>
</feature>
<evidence type="ECO:0000256" key="2">
    <source>
        <dbReference type="ARBA" id="ARBA00022679"/>
    </source>
</evidence>
<comment type="caution">
    <text evidence="12">The sequence shown here is derived from an EMBL/GenBank/DDBJ whole genome shotgun (WGS) entry which is preliminary data.</text>
</comment>
<keyword evidence="7" id="KW-0511">Multifunctional enzyme</keyword>
<dbReference type="InterPro" id="IPR001584">
    <property type="entry name" value="Integrase_cat-core"/>
</dbReference>
<dbReference type="Proteomes" id="UP000582659">
    <property type="component" value="Unassembled WGS sequence"/>
</dbReference>
<dbReference type="Pfam" id="PF00665">
    <property type="entry name" value="rve"/>
    <property type="match status" value="1"/>
</dbReference>
<dbReference type="GO" id="GO:0004519">
    <property type="term" value="F:endonuclease activity"/>
    <property type="evidence" value="ECO:0007669"/>
    <property type="project" value="UniProtKB-KW"/>
</dbReference>
<protein>
    <recommendedName>
        <fullName evidence="1">RNA-directed DNA polymerase</fullName>
        <ecNumber evidence="1">2.7.7.49</ecNumber>
    </recommendedName>
</protein>
<dbReference type="SMR" id="A0A7I8XAP6"/>
<dbReference type="InterPro" id="IPR000477">
    <property type="entry name" value="RT_dom"/>
</dbReference>
<evidence type="ECO:0000313" key="12">
    <source>
        <dbReference type="EMBL" id="CAD5235560.1"/>
    </source>
</evidence>
<dbReference type="Gene3D" id="2.40.70.10">
    <property type="entry name" value="Acid Proteases"/>
    <property type="match status" value="1"/>
</dbReference>
<dbReference type="Gene3D" id="3.10.10.10">
    <property type="entry name" value="HIV Type 1 Reverse Transcriptase, subunit A, domain 1"/>
    <property type="match status" value="1"/>
</dbReference>
<evidence type="ECO:0000256" key="6">
    <source>
        <dbReference type="ARBA" id="ARBA00022801"/>
    </source>
</evidence>
<keyword evidence="3" id="KW-0548">Nucleotidyltransferase</keyword>
<proteinExistence type="predicted"/>
<feature type="compositionally biased region" description="Basic residues" evidence="8">
    <location>
        <begin position="193"/>
        <end position="210"/>
    </location>
</feature>
<feature type="compositionally biased region" description="Basic and acidic residues" evidence="8">
    <location>
        <begin position="1449"/>
        <end position="1459"/>
    </location>
</feature>
<dbReference type="EMBL" id="CAJFCV020000006">
    <property type="protein sequence ID" value="CAG9131993.1"/>
    <property type="molecule type" value="Genomic_DNA"/>
</dbReference>
<feature type="compositionally biased region" description="Basic residues" evidence="8">
    <location>
        <begin position="1371"/>
        <end position="1381"/>
    </location>
</feature>
<dbReference type="SUPFAM" id="SSF56672">
    <property type="entry name" value="DNA/RNA polymerases"/>
    <property type="match status" value="1"/>
</dbReference>
<dbReference type="Gene3D" id="3.30.420.10">
    <property type="entry name" value="Ribonuclease H-like superfamily/Ribonuclease H"/>
    <property type="match status" value="1"/>
</dbReference>
<keyword evidence="4" id="KW-0540">Nuclease</keyword>
<dbReference type="InterPro" id="IPR043128">
    <property type="entry name" value="Rev_trsase/Diguanyl_cyclase"/>
</dbReference>
<dbReference type="Proteomes" id="UP000659654">
    <property type="component" value="Unassembled WGS sequence"/>
</dbReference>
<feature type="domain" description="Reverse transcriptase" evidence="10">
    <location>
        <begin position="466"/>
        <end position="644"/>
    </location>
</feature>
<dbReference type="PANTHER" id="PTHR37984:SF5">
    <property type="entry name" value="PROTEIN NYNRIN-LIKE"/>
    <property type="match status" value="1"/>
</dbReference>
<dbReference type="GO" id="GO:0015074">
    <property type="term" value="P:DNA integration"/>
    <property type="evidence" value="ECO:0007669"/>
    <property type="project" value="InterPro"/>
</dbReference>
<feature type="region of interest" description="Disordered" evidence="8">
    <location>
        <begin position="178"/>
        <end position="214"/>
    </location>
</feature>
<dbReference type="EMBL" id="CAJFDI010000006">
    <property type="protein sequence ID" value="CAD5235560.1"/>
    <property type="molecule type" value="Genomic_DNA"/>
</dbReference>
<feature type="compositionally biased region" description="Low complexity" evidence="8">
    <location>
        <begin position="1435"/>
        <end position="1448"/>
    </location>
</feature>
<keyword evidence="2" id="KW-0808">Transferase</keyword>
<dbReference type="Pfam" id="PF17919">
    <property type="entry name" value="RT_RNaseH_2"/>
    <property type="match status" value="1"/>
</dbReference>
<dbReference type="Gene3D" id="3.30.70.270">
    <property type="match status" value="2"/>
</dbReference>
<evidence type="ECO:0000256" key="1">
    <source>
        <dbReference type="ARBA" id="ARBA00012493"/>
    </source>
</evidence>
<feature type="domain" description="Peptidase A2" evidence="9">
    <location>
        <begin position="303"/>
        <end position="381"/>
    </location>
</feature>
<dbReference type="FunFam" id="3.30.70.270:FF:000026">
    <property type="entry name" value="Transposon Ty3-G Gag-Pol polyprotein"/>
    <property type="match status" value="1"/>
</dbReference>
<keyword evidence="6" id="KW-0378">Hydrolase</keyword>